<dbReference type="InterPro" id="IPR032852">
    <property type="entry name" value="ALKBH2"/>
</dbReference>
<comment type="subcellular location">
    <subcellularLocation>
        <location evidence="2">Nucleus</location>
        <location evidence="2">Nucleolus</location>
    </subcellularLocation>
    <subcellularLocation>
        <location evidence="3">Nucleus</location>
        <location evidence="3">Nucleoplasm</location>
    </subcellularLocation>
</comment>
<dbReference type="Pfam" id="PF13532">
    <property type="entry name" value="2OG-FeII_Oxy_2"/>
    <property type="match status" value="1"/>
</dbReference>
<evidence type="ECO:0000256" key="7">
    <source>
        <dbReference type="ARBA" id="ARBA00022964"/>
    </source>
</evidence>
<comment type="catalytic activity">
    <reaction evidence="16">
        <text>a 3,N(4)-etheno-2'-deoxycytidine in double-stranded DNA + 2-oxoglutarate + O2 + H2O = a 2'-deoxycytidine in double-stranded DNA + glyoxal + succinate + CO2</text>
        <dbReference type="Rhea" id="RHEA:70467"/>
        <dbReference type="Rhea" id="RHEA-COMP:17070"/>
        <dbReference type="Rhea" id="RHEA-COMP:17905"/>
        <dbReference type="ChEBI" id="CHEBI:15377"/>
        <dbReference type="ChEBI" id="CHEBI:15379"/>
        <dbReference type="ChEBI" id="CHEBI:16526"/>
        <dbReference type="ChEBI" id="CHEBI:16810"/>
        <dbReference type="ChEBI" id="CHEBI:30031"/>
        <dbReference type="ChEBI" id="CHEBI:34779"/>
        <dbReference type="ChEBI" id="CHEBI:85452"/>
        <dbReference type="ChEBI" id="CHEBI:189585"/>
    </reaction>
    <physiologicalReaction direction="left-to-right" evidence="16">
        <dbReference type="Rhea" id="RHEA:70468"/>
    </physiologicalReaction>
</comment>
<feature type="binding site" evidence="27">
    <location>
        <position position="123"/>
    </location>
    <ligand>
        <name>2-oxoglutarate</name>
        <dbReference type="ChEBI" id="CHEBI:16810"/>
    </ligand>
</feature>
<keyword evidence="30" id="KW-1185">Reference proteome</keyword>
<dbReference type="PROSITE" id="PS51471">
    <property type="entry name" value="FE2OG_OXY"/>
    <property type="match status" value="1"/>
</dbReference>
<dbReference type="GO" id="GO:0006307">
    <property type="term" value="P:DNA alkylation repair"/>
    <property type="evidence" value="ECO:0007669"/>
    <property type="project" value="TreeGrafter"/>
</dbReference>
<keyword evidence="7" id="KW-0223">Dioxygenase</keyword>
<keyword evidence="11" id="KW-0539">Nucleus</keyword>
<evidence type="ECO:0000256" key="12">
    <source>
        <dbReference type="ARBA" id="ARBA00051010"/>
    </source>
</evidence>
<evidence type="ECO:0000256" key="10">
    <source>
        <dbReference type="ARBA" id="ARBA00023204"/>
    </source>
</evidence>
<feature type="binding site" evidence="27">
    <location>
        <position position="205"/>
    </location>
    <ligand>
        <name>2-oxoglutarate</name>
        <dbReference type="ChEBI" id="CHEBI:16810"/>
    </ligand>
</feature>
<evidence type="ECO:0000256" key="18">
    <source>
        <dbReference type="ARBA" id="ARBA00052597"/>
    </source>
</evidence>
<evidence type="ECO:0000256" key="25">
    <source>
        <dbReference type="ARBA" id="ARBA00077989"/>
    </source>
</evidence>
<gene>
    <name evidence="29" type="ORF">R5R35_000798</name>
</gene>
<reference evidence="29 30" key="1">
    <citation type="submission" date="2024-03" db="EMBL/GenBank/DDBJ databases">
        <title>The genome assembly and annotation of the cricket Gryllus longicercus Weissman &amp; Gray.</title>
        <authorList>
            <person name="Szrajer S."/>
            <person name="Gray D."/>
            <person name="Ylla G."/>
        </authorList>
    </citation>
    <scope>NUCLEOTIDE SEQUENCE [LARGE SCALE GENOMIC DNA]</scope>
    <source>
        <strain evidence="29">DAG 2021-001</strain>
        <tissue evidence="29">Whole body minus gut</tissue>
    </source>
</reference>
<evidence type="ECO:0000256" key="21">
    <source>
        <dbReference type="ARBA" id="ARBA00053025"/>
    </source>
</evidence>
<evidence type="ECO:0000256" key="2">
    <source>
        <dbReference type="ARBA" id="ARBA00004604"/>
    </source>
</evidence>
<evidence type="ECO:0000256" key="8">
    <source>
        <dbReference type="ARBA" id="ARBA00023002"/>
    </source>
</evidence>
<dbReference type="SUPFAM" id="SSF51197">
    <property type="entry name" value="Clavaminate synthase-like"/>
    <property type="match status" value="1"/>
</dbReference>
<evidence type="ECO:0000256" key="27">
    <source>
        <dbReference type="PIRSR" id="PIRSR632852-1"/>
    </source>
</evidence>
<comment type="catalytic activity">
    <reaction evidence="18">
        <text>a 3,N(4)-etheno-2'-deoxycytidine in single-stranded DNA + 2-oxoglutarate + O2 + H2O = a 2'-deoxycytidine in single-stranded DNA + glyoxal + succinate + CO2</text>
        <dbReference type="Rhea" id="RHEA:70471"/>
        <dbReference type="Rhea" id="RHEA-COMP:12846"/>
        <dbReference type="Rhea" id="RHEA-COMP:17906"/>
        <dbReference type="ChEBI" id="CHEBI:15377"/>
        <dbReference type="ChEBI" id="CHEBI:15379"/>
        <dbReference type="ChEBI" id="CHEBI:16526"/>
        <dbReference type="ChEBI" id="CHEBI:16810"/>
        <dbReference type="ChEBI" id="CHEBI:30031"/>
        <dbReference type="ChEBI" id="CHEBI:34779"/>
        <dbReference type="ChEBI" id="CHEBI:85452"/>
        <dbReference type="ChEBI" id="CHEBI:189585"/>
    </reaction>
    <physiologicalReaction direction="left-to-right" evidence="18">
        <dbReference type="Rhea" id="RHEA:70472"/>
    </physiologicalReaction>
</comment>
<dbReference type="AlphaFoldDB" id="A0AAN9W3M8"/>
<evidence type="ECO:0000256" key="3">
    <source>
        <dbReference type="ARBA" id="ARBA00004642"/>
    </source>
</evidence>
<evidence type="ECO:0000256" key="19">
    <source>
        <dbReference type="ARBA" id="ARBA00052627"/>
    </source>
</evidence>
<dbReference type="PANTHER" id="PTHR31573:SF1">
    <property type="entry name" value="DNA OXIDATIVE DEMETHYLASE ALKBH2"/>
    <property type="match status" value="1"/>
</dbReference>
<keyword evidence="4" id="KW-0479">Metal-binding</keyword>
<evidence type="ECO:0000256" key="23">
    <source>
        <dbReference type="ARBA" id="ARBA00066725"/>
    </source>
</evidence>
<name>A0AAN9W3M8_9ORTH</name>
<feature type="binding site" evidence="27">
    <location>
        <position position="126"/>
    </location>
    <ligand>
        <name>substrate</name>
    </ligand>
</feature>
<feature type="binding site" evidence="27">
    <location>
        <position position="111"/>
    </location>
    <ligand>
        <name>2-oxoglutarate</name>
        <dbReference type="ChEBI" id="CHEBI:16810"/>
    </ligand>
</feature>
<evidence type="ECO:0000256" key="26">
    <source>
        <dbReference type="ARBA" id="ARBA00081727"/>
    </source>
</evidence>
<comment type="subunit">
    <text evidence="22">Interacts with PCNA homotrimer; this interaction is enhanced during the S-phase of the cell cycle. Interacts with nucleolar proteins NCL, UBTF and NPM1. Interacts with XRCC5-XRCC6 heterodimer.</text>
</comment>
<comment type="catalytic activity">
    <reaction evidence="20">
        <text>an N(1)-methyl-2'-deoxyadenosine in double-stranded DNA + 2-oxoglutarate + O2 = a 2'-deoxyadenosine in double-stranded DNA + formaldehyde + succinate + CO2 + H(+)</text>
        <dbReference type="Rhea" id="RHEA:70443"/>
        <dbReference type="Rhea" id="RHEA-COMP:14236"/>
        <dbReference type="Rhea" id="RHEA-COMP:17897"/>
        <dbReference type="ChEBI" id="CHEBI:15378"/>
        <dbReference type="ChEBI" id="CHEBI:15379"/>
        <dbReference type="ChEBI" id="CHEBI:16526"/>
        <dbReference type="ChEBI" id="CHEBI:16810"/>
        <dbReference type="ChEBI" id="CHEBI:16842"/>
        <dbReference type="ChEBI" id="CHEBI:30031"/>
        <dbReference type="ChEBI" id="CHEBI:90615"/>
        <dbReference type="ChEBI" id="CHEBI:139096"/>
    </reaction>
    <physiologicalReaction direction="left-to-right" evidence="20">
        <dbReference type="Rhea" id="RHEA:70444"/>
    </physiologicalReaction>
</comment>
<proteinExistence type="predicted"/>
<evidence type="ECO:0000256" key="9">
    <source>
        <dbReference type="ARBA" id="ARBA00023004"/>
    </source>
</evidence>
<comment type="catalytic activity">
    <reaction evidence="14">
        <text>a 1,N(6)-etheno-2'-deoxyadenosine in single-stranded DNA + 2-oxoglutarate + O2 + H2O = a 2'-deoxyadenosine in single-stranded DNA + glyoxal + succinate + CO2</text>
        <dbReference type="Rhea" id="RHEA:70459"/>
        <dbReference type="Rhea" id="RHEA-COMP:17896"/>
        <dbReference type="Rhea" id="RHEA-COMP:17904"/>
        <dbReference type="ChEBI" id="CHEBI:15377"/>
        <dbReference type="ChEBI" id="CHEBI:15379"/>
        <dbReference type="ChEBI" id="CHEBI:16526"/>
        <dbReference type="ChEBI" id="CHEBI:16810"/>
        <dbReference type="ChEBI" id="CHEBI:30031"/>
        <dbReference type="ChEBI" id="CHEBI:34779"/>
        <dbReference type="ChEBI" id="CHEBI:90615"/>
        <dbReference type="ChEBI" id="CHEBI:189583"/>
    </reaction>
    <physiologicalReaction direction="left-to-right" evidence="14">
        <dbReference type="Rhea" id="RHEA:70460"/>
    </physiologicalReaction>
</comment>
<organism evidence="29 30">
    <name type="scientific">Gryllus longicercus</name>
    <dbReference type="NCBI Taxonomy" id="2509291"/>
    <lineage>
        <taxon>Eukaryota</taxon>
        <taxon>Metazoa</taxon>
        <taxon>Ecdysozoa</taxon>
        <taxon>Arthropoda</taxon>
        <taxon>Hexapoda</taxon>
        <taxon>Insecta</taxon>
        <taxon>Pterygota</taxon>
        <taxon>Neoptera</taxon>
        <taxon>Polyneoptera</taxon>
        <taxon>Orthoptera</taxon>
        <taxon>Ensifera</taxon>
        <taxon>Gryllidea</taxon>
        <taxon>Grylloidea</taxon>
        <taxon>Gryllidae</taxon>
        <taxon>Gryllinae</taxon>
        <taxon>Gryllus</taxon>
    </lineage>
</organism>
<dbReference type="PANTHER" id="PTHR31573">
    <property type="entry name" value="ALPHA-KETOGLUTARATE-DEPENDENT DIOXYGENASE ALKB HOMOLOG 2"/>
    <property type="match status" value="1"/>
</dbReference>
<protein>
    <recommendedName>
        <fullName evidence="24">DNA oxidative demethylase ALKBH2</fullName>
        <ecNumber evidence="23">1.14.11.33</ecNumber>
    </recommendedName>
    <alternativeName>
        <fullName evidence="25">Alkylated DNA repair protein alkB homolog 2</fullName>
    </alternativeName>
    <alternativeName>
        <fullName evidence="26">Alpha-ketoglutarate-dependent dioxygenase alkB homolog 2</fullName>
    </alternativeName>
</protein>
<evidence type="ECO:0000256" key="15">
    <source>
        <dbReference type="ARBA" id="ARBA00051376"/>
    </source>
</evidence>
<evidence type="ECO:0000256" key="24">
    <source>
        <dbReference type="ARBA" id="ARBA00072134"/>
    </source>
</evidence>
<keyword evidence="10" id="KW-0234">DNA repair</keyword>
<dbReference type="GO" id="GO:0005730">
    <property type="term" value="C:nucleolus"/>
    <property type="evidence" value="ECO:0007669"/>
    <property type="project" value="UniProtKB-SubCell"/>
</dbReference>
<evidence type="ECO:0000256" key="14">
    <source>
        <dbReference type="ARBA" id="ARBA00051189"/>
    </source>
</evidence>
<keyword evidence="8" id="KW-0560">Oxidoreductase</keyword>
<evidence type="ECO:0000256" key="1">
    <source>
        <dbReference type="ARBA" id="ARBA00001954"/>
    </source>
</evidence>
<dbReference type="GO" id="GO:0051747">
    <property type="term" value="F:cytosine C-5 DNA demethylase activity"/>
    <property type="evidence" value="ECO:0007669"/>
    <property type="project" value="UniProtKB-ARBA"/>
</dbReference>
<evidence type="ECO:0000256" key="17">
    <source>
        <dbReference type="ARBA" id="ARBA00051755"/>
    </source>
</evidence>
<evidence type="ECO:0000256" key="13">
    <source>
        <dbReference type="ARBA" id="ARBA00051165"/>
    </source>
</evidence>
<feature type="binding site" evidence="27">
    <location>
        <position position="113"/>
    </location>
    <ligand>
        <name>2-oxoglutarate</name>
        <dbReference type="ChEBI" id="CHEBI:16810"/>
    </ligand>
</feature>
<dbReference type="GO" id="GO:0008198">
    <property type="term" value="F:ferrous iron binding"/>
    <property type="evidence" value="ECO:0007669"/>
    <property type="project" value="TreeGrafter"/>
</dbReference>
<evidence type="ECO:0000256" key="20">
    <source>
        <dbReference type="ARBA" id="ARBA00052800"/>
    </source>
</evidence>
<feature type="binding site" evidence="27">
    <location>
        <position position="201"/>
    </location>
    <ligand>
        <name>2-oxoglutarate</name>
        <dbReference type="ChEBI" id="CHEBI:16810"/>
    </ligand>
</feature>
<evidence type="ECO:0000259" key="28">
    <source>
        <dbReference type="PROSITE" id="PS51471"/>
    </source>
</evidence>
<keyword evidence="9" id="KW-0408">Iron</keyword>
<dbReference type="Proteomes" id="UP001378592">
    <property type="component" value="Unassembled WGS sequence"/>
</dbReference>
<comment type="caution">
    <text evidence="29">The sequence shown here is derived from an EMBL/GenBank/DDBJ whole genome shotgun (WGS) entry which is preliminary data.</text>
</comment>
<dbReference type="InterPro" id="IPR037151">
    <property type="entry name" value="AlkB-like_sf"/>
</dbReference>
<evidence type="ECO:0000256" key="6">
    <source>
        <dbReference type="ARBA" id="ARBA00022842"/>
    </source>
</evidence>
<feature type="binding site" evidence="27">
    <location>
        <position position="207"/>
    </location>
    <ligand>
        <name>2-oxoglutarate</name>
        <dbReference type="ChEBI" id="CHEBI:16810"/>
    </ligand>
</feature>
<evidence type="ECO:0000256" key="16">
    <source>
        <dbReference type="ARBA" id="ARBA00051434"/>
    </source>
</evidence>
<comment type="catalytic activity">
    <reaction evidence="19">
        <text>a 1,N(6)-etheno-2'-deoxyadenosine in double-stranded DNA + 2-oxoglutarate + O2 + H2O = a 2'-deoxyadenosine in double-stranded DNA + glyoxal + succinate + CO2</text>
        <dbReference type="Rhea" id="RHEA:70463"/>
        <dbReference type="Rhea" id="RHEA-COMP:17897"/>
        <dbReference type="Rhea" id="RHEA-COMP:17903"/>
        <dbReference type="ChEBI" id="CHEBI:15377"/>
        <dbReference type="ChEBI" id="CHEBI:15379"/>
        <dbReference type="ChEBI" id="CHEBI:16526"/>
        <dbReference type="ChEBI" id="CHEBI:16810"/>
        <dbReference type="ChEBI" id="CHEBI:30031"/>
        <dbReference type="ChEBI" id="CHEBI:34779"/>
        <dbReference type="ChEBI" id="CHEBI:90615"/>
        <dbReference type="ChEBI" id="CHEBI:189583"/>
    </reaction>
    <physiologicalReaction direction="left-to-right" evidence="19">
        <dbReference type="Rhea" id="RHEA:70464"/>
    </physiologicalReaction>
</comment>
<keyword evidence="6" id="KW-0460">Magnesium</keyword>
<evidence type="ECO:0000256" key="22">
    <source>
        <dbReference type="ARBA" id="ARBA00062909"/>
    </source>
</evidence>
<comment type="catalytic activity">
    <reaction evidence="15">
        <text>an N(3)-methyl-2'-deoxycytidine in double-stranded DNA + 2-oxoglutarate + O2 = a 2'-deoxycytidine in double-stranded DNA + formaldehyde + succinate + CO2 + H(+)</text>
        <dbReference type="Rhea" id="RHEA:70439"/>
        <dbReference type="Rhea" id="RHEA-COMP:14237"/>
        <dbReference type="Rhea" id="RHEA-COMP:17070"/>
        <dbReference type="ChEBI" id="CHEBI:15378"/>
        <dbReference type="ChEBI" id="CHEBI:15379"/>
        <dbReference type="ChEBI" id="CHEBI:16526"/>
        <dbReference type="ChEBI" id="CHEBI:16810"/>
        <dbReference type="ChEBI" id="CHEBI:16842"/>
        <dbReference type="ChEBI" id="CHEBI:30031"/>
        <dbReference type="ChEBI" id="CHEBI:85452"/>
        <dbReference type="ChEBI" id="CHEBI:139075"/>
    </reaction>
    <physiologicalReaction direction="left-to-right" evidence="15">
        <dbReference type="Rhea" id="RHEA:70440"/>
    </physiologicalReaction>
</comment>
<comment type="cofactor">
    <cofactor evidence="1">
        <name>Fe(2+)</name>
        <dbReference type="ChEBI" id="CHEBI:29033"/>
    </cofactor>
</comment>
<evidence type="ECO:0000256" key="11">
    <source>
        <dbReference type="ARBA" id="ARBA00023242"/>
    </source>
</evidence>
<dbReference type="GO" id="GO:0035516">
    <property type="term" value="F:broad specificity oxidative DNA demethylase activity"/>
    <property type="evidence" value="ECO:0007669"/>
    <property type="project" value="UniProtKB-EC"/>
</dbReference>
<sequence length="216" mass="24933">MAAREPLQWRKLAAEGLDCDYCLLLPRAQADALFRRLEDELEYFKGDLTRIFVYGKWHDIPRQQVSFGDEGLSYKFSGTTVPARPWPPALLPLRDLVRRVAGVHFNFVLVNRYRDGRDHIGEHRDDEADLDRGAPIASVSLGQTRTFVLRHGDARRPGPRRQALPPVKIDLEHGSLLMMNYPTNRYWYHSLPPRKSSPGVRLNLTFRKMAEKSNQK</sequence>
<evidence type="ECO:0000313" key="29">
    <source>
        <dbReference type="EMBL" id="KAK7869079.1"/>
    </source>
</evidence>
<dbReference type="InterPro" id="IPR005123">
    <property type="entry name" value="Oxoglu/Fe-dep_dioxygenase_dom"/>
</dbReference>
<feature type="binding site" evidence="27">
    <location>
        <begin position="74"/>
        <end position="76"/>
    </location>
    <ligand>
        <name>substrate</name>
    </ligand>
</feature>
<evidence type="ECO:0000313" key="30">
    <source>
        <dbReference type="Proteomes" id="UP001378592"/>
    </source>
</evidence>
<comment type="catalytic activity">
    <reaction evidence="21">
        <text>a methylated nucleobase within DNA + 2-oxoglutarate + O2 = a nucleobase within DNA + formaldehyde + succinate + CO2</text>
        <dbReference type="Rhea" id="RHEA:30299"/>
        <dbReference type="Rhea" id="RHEA-COMP:12192"/>
        <dbReference type="Rhea" id="RHEA-COMP:12193"/>
        <dbReference type="ChEBI" id="CHEBI:15379"/>
        <dbReference type="ChEBI" id="CHEBI:16526"/>
        <dbReference type="ChEBI" id="CHEBI:16810"/>
        <dbReference type="ChEBI" id="CHEBI:16842"/>
        <dbReference type="ChEBI" id="CHEBI:30031"/>
        <dbReference type="ChEBI" id="CHEBI:32875"/>
        <dbReference type="ChEBI" id="CHEBI:64428"/>
        <dbReference type="EC" id="1.14.11.33"/>
    </reaction>
    <physiologicalReaction direction="left-to-right" evidence="21">
        <dbReference type="Rhea" id="RHEA:30300"/>
    </physiologicalReaction>
</comment>
<feature type="domain" description="Fe2OG dioxygenase" evidence="28">
    <location>
        <begin position="104"/>
        <end position="210"/>
    </location>
</feature>
<evidence type="ECO:0000256" key="5">
    <source>
        <dbReference type="ARBA" id="ARBA00022763"/>
    </source>
</evidence>
<keyword evidence="5" id="KW-0227">DNA damage</keyword>
<dbReference type="Gene3D" id="2.60.120.590">
    <property type="entry name" value="Alpha-ketoglutarate-dependent dioxygenase AlkB-like"/>
    <property type="match status" value="1"/>
</dbReference>
<evidence type="ECO:0000256" key="4">
    <source>
        <dbReference type="ARBA" id="ARBA00022723"/>
    </source>
</evidence>
<dbReference type="InterPro" id="IPR027450">
    <property type="entry name" value="AlkB-like"/>
</dbReference>
<comment type="catalytic activity">
    <reaction evidence="17">
        <text>a 1,N(2)-etheno-2'-deoxyguanosine in double-stranded DNA + 2-oxoglutarate + O2 + H2O = a 2'-deoxyguanosine in double-stranded DNA + glyoxal + succinate + CO2</text>
        <dbReference type="Rhea" id="RHEA:70487"/>
        <dbReference type="Rhea" id="RHEA-COMP:17910"/>
        <dbReference type="Rhea" id="RHEA-COMP:17912"/>
        <dbReference type="ChEBI" id="CHEBI:15377"/>
        <dbReference type="ChEBI" id="CHEBI:15379"/>
        <dbReference type="ChEBI" id="CHEBI:16526"/>
        <dbReference type="ChEBI" id="CHEBI:16810"/>
        <dbReference type="ChEBI" id="CHEBI:30031"/>
        <dbReference type="ChEBI" id="CHEBI:34779"/>
        <dbReference type="ChEBI" id="CHEBI:85445"/>
        <dbReference type="ChEBI" id="CHEBI:189586"/>
    </reaction>
    <physiologicalReaction direction="left-to-right" evidence="17">
        <dbReference type="Rhea" id="RHEA:70488"/>
    </physiologicalReaction>
</comment>
<dbReference type="FunFam" id="2.60.120.590:FF:000004">
    <property type="entry name" value="DNA oxidative demethylase ALKBH2"/>
    <property type="match status" value="1"/>
</dbReference>
<dbReference type="EC" id="1.14.11.33" evidence="23"/>
<accession>A0AAN9W3M8</accession>
<dbReference type="EMBL" id="JAZDUA010000080">
    <property type="protein sequence ID" value="KAK7869079.1"/>
    <property type="molecule type" value="Genomic_DNA"/>
</dbReference>
<dbReference type="GO" id="GO:0005654">
    <property type="term" value="C:nucleoplasm"/>
    <property type="evidence" value="ECO:0007669"/>
    <property type="project" value="UniProtKB-SubCell"/>
</dbReference>
<comment type="catalytic activity">
    <reaction evidence="13">
        <text>an N(3)-methyl-2'-deoxycytidine in single-stranded DNA + 2-oxoglutarate + O2 = a 2'-deoxycytidine in single-stranded DNA + formaldehyde + succinate + CO2 + H(+)</text>
        <dbReference type="Rhea" id="RHEA:70435"/>
        <dbReference type="Rhea" id="RHEA-COMP:12846"/>
        <dbReference type="Rhea" id="RHEA-COMP:17894"/>
        <dbReference type="ChEBI" id="CHEBI:15378"/>
        <dbReference type="ChEBI" id="CHEBI:15379"/>
        <dbReference type="ChEBI" id="CHEBI:16526"/>
        <dbReference type="ChEBI" id="CHEBI:16810"/>
        <dbReference type="ChEBI" id="CHEBI:16842"/>
        <dbReference type="ChEBI" id="CHEBI:30031"/>
        <dbReference type="ChEBI" id="CHEBI:85452"/>
        <dbReference type="ChEBI" id="CHEBI:139075"/>
    </reaction>
    <physiologicalReaction direction="left-to-right" evidence="13">
        <dbReference type="Rhea" id="RHEA:70436"/>
    </physiologicalReaction>
</comment>
<comment type="catalytic activity">
    <reaction evidence="12">
        <text>an N(1)-methyl-2'-deoxyadenosine in single-stranded DNA + 2-oxoglutarate + O2 = a 2'-deoxyadenosine in single-stranded DNA + formaldehyde + succinate + CO2 + H(+)</text>
        <dbReference type="Rhea" id="RHEA:70447"/>
        <dbReference type="Rhea" id="RHEA-COMP:17895"/>
        <dbReference type="Rhea" id="RHEA-COMP:17896"/>
        <dbReference type="ChEBI" id="CHEBI:15378"/>
        <dbReference type="ChEBI" id="CHEBI:15379"/>
        <dbReference type="ChEBI" id="CHEBI:16526"/>
        <dbReference type="ChEBI" id="CHEBI:16810"/>
        <dbReference type="ChEBI" id="CHEBI:16842"/>
        <dbReference type="ChEBI" id="CHEBI:30031"/>
        <dbReference type="ChEBI" id="CHEBI:90615"/>
        <dbReference type="ChEBI" id="CHEBI:139096"/>
    </reaction>
    <physiologicalReaction direction="left-to-right" evidence="12">
        <dbReference type="Rhea" id="RHEA:70448"/>
    </physiologicalReaction>
</comment>
<feature type="binding site" evidence="27">
    <location>
        <position position="189"/>
    </location>
    <ligand>
        <name>2-oxoglutarate</name>
        <dbReference type="ChEBI" id="CHEBI:16810"/>
    </ligand>
</feature>